<evidence type="ECO:0000313" key="6">
    <source>
        <dbReference type="Proteomes" id="UP000192434"/>
    </source>
</evidence>
<evidence type="ECO:0000256" key="2">
    <source>
        <dbReference type="SAM" id="Phobius"/>
    </source>
</evidence>
<evidence type="ECO:0000313" key="3">
    <source>
        <dbReference type="EMBL" id="OHU13400.1"/>
    </source>
</evidence>
<evidence type="ECO:0000313" key="4">
    <source>
        <dbReference type="EMBL" id="ORB60332.1"/>
    </source>
</evidence>
<dbReference type="STRING" id="1578165.BKG68_01355"/>
<feature type="transmembrane region" description="Helical" evidence="2">
    <location>
        <begin position="348"/>
        <end position="367"/>
    </location>
</feature>
<gene>
    <name evidence="3" type="ORF">BKG73_01360</name>
    <name evidence="4" type="ORF">BST43_01900</name>
</gene>
<feature type="compositionally biased region" description="Pro residues" evidence="1">
    <location>
        <begin position="175"/>
        <end position="191"/>
    </location>
</feature>
<dbReference type="AlphaFoldDB" id="A0A1X0JBS2"/>
<feature type="compositionally biased region" description="Low complexity" evidence="1">
    <location>
        <begin position="117"/>
        <end position="134"/>
    </location>
</feature>
<dbReference type="Proteomes" id="UP000192434">
    <property type="component" value="Unassembled WGS sequence"/>
</dbReference>
<reference evidence="3 5" key="1">
    <citation type="submission" date="2016-10" db="EMBL/GenBank/DDBJ databases">
        <title>Evaluation of Human, Animal and Environmental Mycobacterium chelonae Isolates by Core Genome Phylogenomic Analysis, Targeted Gene Comparison, and Anti-microbial Susceptibility Patterns: A Tale of Mistaken Identities.</title>
        <authorList>
            <person name="Fogelson S.B."/>
            <person name="Camus A.C."/>
            <person name="Lorenz W."/>
            <person name="Vasireddy R."/>
            <person name="Vasireddy S."/>
            <person name="Smith T."/>
            <person name="Brown-Elliott B.A."/>
            <person name="Wallace R.J.Jr."/>
            <person name="Hasan N.A."/>
            <person name="Reischl U."/>
            <person name="Sanchez S."/>
        </authorList>
    </citation>
    <scope>NUCLEOTIDE SEQUENCE [LARGE SCALE GENOMIC DNA]</scope>
    <source>
        <strain evidence="3 5">8528</strain>
    </source>
</reference>
<dbReference type="EMBL" id="MLIH01000002">
    <property type="protein sequence ID" value="OHU13400.1"/>
    <property type="molecule type" value="Genomic_DNA"/>
</dbReference>
<organism evidence="4 6">
    <name type="scientific">Mycobacteroides saopaulense</name>
    <dbReference type="NCBI Taxonomy" id="1578165"/>
    <lineage>
        <taxon>Bacteria</taxon>
        <taxon>Bacillati</taxon>
        <taxon>Actinomycetota</taxon>
        <taxon>Actinomycetes</taxon>
        <taxon>Mycobacteriales</taxon>
        <taxon>Mycobacteriaceae</taxon>
        <taxon>Mycobacteroides</taxon>
    </lineage>
</organism>
<accession>A0A1X0JBS2</accession>
<dbReference type="Proteomes" id="UP000179621">
    <property type="component" value="Unassembled WGS sequence"/>
</dbReference>
<feature type="compositionally biased region" description="Basic and acidic residues" evidence="1">
    <location>
        <begin position="224"/>
        <end position="246"/>
    </location>
</feature>
<keyword evidence="2" id="KW-0472">Membrane</keyword>
<dbReference type="EMBL" id="MVII01000002">
    <property type="protein sequence ID" value="ORB60332.1"/>
    <property type="molecule type" value="Genomic_DNA"/>
</dbReference>
<keyword evidence="5" id="KW-1185">Reference proteome</keyword>
<protein>
    <recommendedName>
        <fullName evidence="7">Transmembrane protein</fullName>
    </recommendedName>
</protein>
<evidence type="ECO:0000256" key="1">
    <source>
        <dbReference type="SAM" id="MobiDB-lite"/>
    </source>
</evidence>
<evidence type="ECO:0008006" key="7">
    <source>
        <dbReference type="Google" id="ProtNLM"/>
    </source>
</evidence>
<evidence type="ECO:0000313" key="5">
    <source>
        <dbReference type="Proteomes" id="UP000179621"/>
    </source>
</evidence>
<dbReference type="OrthoDB" id="4764613at2"/>
<dbReference type="RefSeq" id="WP_070909230.1">
    <property type="nucleotide sequence ID" value="NZ_MLIC01000001.1"/>
</dbReference>
<keyword evidence="2" id="KW-1133">Transmembrane helix</keyword>
<name>A0A1X0JBS2_9MYCO</name>
<feature type="compositionally biased region" description="Acidic residues" evidence="1">
    <location>
        <begin position="280"/>
        <end position="291"/>
    </location>
</feature>
<feature type="transmembrane region" description="Helical" evidence="2">
    <location>
        <begin position="404"/>
        <end position="426"/>
    </location>
</feature>
<sequence length="430" mass="46249">MSESDDTQRPVSVAELLARNGAAEGKISGHRRRMRGNADAIPVAELTGEIPVIRDKKGGRARPNPAPSAAPEAATPPSAPKAPEAAAQQEARSYLRSNEDALFGGDSMADEAARRGTTTTQPPAPTQPSSMASSLRSIFPPTPTPVTRPGEPRKSIDFNDATGVISPVTNEPKSEPAPEPAATTPAPPAAPIVPVSRPEPVKQPESEPEPEPEPVAVVQPEPEAESHEDTHAQTADHTDHTDYAERDEPESEEDEYEEDQEYAEYAHGSAVEWTSHDAEQDVEDDEFEDREDDYQLEHELQELVDEHGSLAEPEAGQLAAVDTDKKPQPGTAEAKADRREKIKTYLQGSWIAAQYLLAAAAGAGLFFGFRELWSWNQGIALVLGVLFIAILVASLWVIRKTVDLASILIAIVVGALIAFGPLVLMLQAVD</sequence>
<proteinExistence type="predicted"/>
<feature type="transmembrane region" description="Helical" evidence="2">
    <location>
        <begin position="379"/>
        <end position="398"/>
    </location>
</feature>
<feature type="region of interest" description="Disordered" evidence="1">
    <location>
        <begin position="48"/>
        <end position="291"/>
    </location>
</feature>
<comment type="caution">
    <text evidence="4">The sequence shown here is derived from an EMBL/GenBank/DDBJ whole genome shotgun (WGS) entry which is preliminary data.</text>
</comment>
<feature type="compositionally biased region" description="Low complexity" evidence="1">
    <location>
        <begin position="61"/>
        <end position="92"/>
    </location>
</feature>
<reference evidence="4 6" key="2">
    <citation type="submission" date="2016-12" db="EMBL/GenBank/DDBJ databases">
        <title>The new phylogeny of genus Mycobacterium.</title>
        <authorList>
            <person name="Tortoli E."/>
            <person name="Trovato A."/>
            <person name="Cirillo D.M."/>
        </authorList>
    </citation>
    <scope>NUCLEOTIDE SEQUENCE [LARGE SCALE GENOMIC DNA]</scope>
    <source>
        <strain evidence="4 6">CCUG 66554</strain>
    </source>
</reference>
<feature type="compositionally biased region" description="Acidic residues" evidence="1">
    <location>
        <begin position="247"/>
        <end position="262"/>
    </location>
</feature>
<keyword evidence="2" id="KW-0812">Transmembrane</keyword>